<protein>
    <submittedName>
        <fullName evidence="1">Uncharacterized protein</fullName>
    </submittedName>
</protein>
<evidence type="ECO:0000313" key="1">
    <source>
        <dbReference type="EMBL" id="KKL21537.1"/>
    </source>
</evidence>
<reference evidence="1" key="1">
    <citation type="journal article" date="2015" name="Nature">
        <title>Complex archaea that bridge the gap between prokaryotes and eukaryotes.</title>
        <authorList>
            <person name="Spang A."/>
            <person name="Saw J.H."/>
            <person name="Jorgensen S.L."/>
            <person name="Zaremba-Niedzwiedzka K."/>
            <person name="Martijn J."/>
            <person name="Lind A.E."/>
            <person name="van Eijk R."/>
            <person name="Schleper C."/>
            <person name="Guy L."/>
            <person name="Ettema T.J."/>
        </authorList>
    </citation>
    <scope>NUCLEOTIDE SEQUENCE</scope>
</reference>
<dbReference type="AlphaFoldDB" id="A0A0F9C5F2"/>
<name>A0A0F9C5F2_9ZZZZ</name>
<proteinExistence type="predicted"/>
<comment type="caution">
    <text evidence="1">The sequence shown here is derived from an EMBL/GenBank/DDBJ whole genome shotgun (WGS) entry which is preliminary data.</text>
</comment>
<feature type="non-terminal residue" evidence="1">
    <location>
        <position position="110"/>
    </location>
</feature>
<dbReference type="EMBL" id="LAZR01037695">
    <property type="protein sequence ID" value="KKL21537.1"/>
    <property type="molecule type" value="Genomic_DNA"/>
</dbReference>
<sequence length="110" mass="13852">MTLKYVYLRLEYFYLQIQSKIIRIVTKIAKKHLWFRYAYGWYFRRYKFNKIYEYGSYIPVRICDLYDDKAIVERFDWMIKMLIPEHLHYKIEYIKSKNGNFLSDTIGWIY</sequence>
<gene>
    <name evidence="1" type="ORF">LCGC14_2444490</name>
</gene>
<organism evidence="1">
    <name type="scientific">marine sediment metagenome</name>
    <dbReference type="NCBI Taxonomy" id="412755"/>
    <lineage>
        <taxon>unclassified sequences</taxon>
        <taxon>metagenomes</taxon>
        <taxon>ecological metagenomes</taxon>
    </lineage>
</organism>
<accession>A0A0F9C5F2</accession>